<dbReference type="EMBL" id="LT629772">
    <property type="protein sequence ID" value="SDR91659.1"/>
    <property type="molecule type" value="Genomic_DNA"/>
</dbReference>
<dbReference type="PROSITE" id="PS51257">
    <property type="entry name" value="PROKAR_LIPOPROTEIN"/>
    <property type="match status" value="1"/>
</dbReference>
<dbReference type="OrthoDB" id="4304335at2"/>
<dbReference type="STRING" id="630515.SAMN04489812_0304"/>
<evidence type="ECO:0008006" key="4">
    <source>
        <dbReference type="Google" id="ProtNLM"/>
    </source>
</evidence>
<sequence length="260" mass="27699">MGRRFVAVSALLLCTSIGCMPTTSEPVSPAEIEGMRTDPDHQGLVVSYIGGACDGRARLAVTEKGSRIDAKVLVERKMNVSCTDVGIPRTVAARLARPIGERTVWSSGREYVPFDGAHLLTPAPVPAGFGGVNEKAESWAGPTSPRGRVVTSTWVTSRFDANAAAPDGECRATRGFLTVEIGPVPAGRTSGRAKVGTARIGTATAQVYRDGPTDDPAGWSYVWQVDHRRVELGNSGNCNEQDRLLSRTELLRVARSLQPA</sequence>
<dbReference type="AlphaFoldDB" id="A0A1H1N0E9"/>
<evidence type="ECO:0000313" key="3">
    <source>
        <dbReference type="Proteomes" id="UP000199103"/>
    </source>
</evidence>
<evidence type="ECO:0000256" key="1">
    <source>
        <dbReference type="SAM" id="SignalP"/>
    </source>
</evidence>
<organism evidence="2 3">
    <name type="scientific">Microlunatus soli</name>
    <dbReference type="NCBI Taxonomy" id="630515"/>
    <lineage>
        <taxon>Bacteria</taxon>
        <taxon>Bacillati</taxon>
        <taxon>Actinomycetota</taxon>
        <taxon>Actinomycetes</taxon>
        <taxon>Propionibacteriales</taxon>
        <taxon>Propionibacteriaceae</taxon>
        <taxon>Microlunatus</taxon>
    </lineage>
</organism>
<keyword evidence="3" id="KW-1185">Reference proteome</keyword>
<dbReference type="Proteomes" id="UP000199103">
    <property type="component" value="Chromosome I"/>
</dbReference>
<accession>A0A1H1N0E9</accession>
<name>A0A1H1N0E9_9ACTN</name>
<gene>
    <name evidence="2" type="ORF">SAMN04489812_0304</name>
</gene>
<proteinExistence type="predicted"/>
<keyword evidence="1" id="KW-0732">Signal</keyword>
<reference evidence="2 3" key="1">
    <citation type="submission" date="2016-10" db="EMBL/GenBank/DDBJ databases">
        <authorList>
            <person name="de Groot N.N."/>
        </authorList>
    </citation>
    <scope>NUCLEOTIDE SEQUENCE [LARGE SCALE GENOMIC DNA]</scope>
    <source>
        <strain evidence="2 3">DSM 21800</strain>
    </source>
</reference>
<feature type="signal peptide" evidence="1">
    <location>
        <begin position="1"/>
        <end position="21"/>
    </location>
</feature>
<evidence type="ECO:0000313" key="2">
    <source>
        <dbReference type="EMBL" id="SDR91659.1"/>
    </source>
</evidence>
<protein>
    <recommendedName>
        <fullName evidence="4">DUF5642 domain-containing protein</fullName>
    </recommendedName>
</protein>
<feature type="chain" id="PRO_5039361273" description="DUF5642 domain-containing protein" evidence="1">
    <location>
        <begin position="22"/>
        <end position="260"/>
    </location>
</feature>